<feature type="region of interest" description="Disordered" evidence="6">
    <location>
        <begin position="98"/>
        <end position="150"/>
    </location>
</feature>
<feature type="transmembrane region" description="Helical" evidence="7">
    <location>
        <begin position="314"/>
        <end position="334"/>
    </location>
</feature>
<feature type="compositionally biased region" description="Polar residues" evidence="6">
    <location>
        <begin position="419"/>
        <end position="428"/>
    </location>
</feature>
<evidence type="ECO:0000259" key="8">
    <source>
        <dbReference type="PROSITE" id="PS50850"/>
    </source>
</evidence>
<gene>
    <name evidence="9" type="ORF">HYALB_00011241</name>
</gene>
<feature type="region of interest" description="Disordered" evidence="6">
    <location>
        <begin position="370"/>
        <end position="431"/>
    </location>
</feature>
<feature type="transmembrane region" description="Helical" evidence="7">
    <location>
        <begin position="540"/>
        <end position="564"/>
    </location>
</feature>
<feature type="transmembrane region" description="Helical" evidence="7">
    <location>
        <begin position="655"/>
        <end position="680"/>
    </location>
</feature>
<feature type="domain" description="Major facilitator superfamily (MFS) profile" evidence="8">
    <location>
        <begin position="160"/>
        <end position="762"/>
    </location>
</feature>
<dbReference type="PROSITE" id="PS50850">
    <property type="entry name" value="MFS"/>
    <property type="match status" value="1"/>
</dbReference>
<feature type="compositionally biased region" description="Polar residues" evidence="6">
    <location>
        <begin position="98"/>
        <end position="116"/>
    </location>
</feature>
<evidence type="ECO:0000256" key="1">
    <source>
        <dbReference type="ARBA" id="ARBA00004141"/>
    </source>
</evidence>
<feature type="transmembrane region" description="Helical" evidence="7">
    <location>
        <begin position="228"/>
        <end position="249"/>
    </location>
</feature>
<evidence type="ECO:0000256" key="3">
    <source>
        <dbReference type="ARBA" id="ARBA00022692"/>
    </source>
</evidence>
<keyword evidence="10" id="KW-1185">Reference proteome</keyword>
<dbReference type="GO" id="GO:0022857">
    <property type="term" value="F:transmembrane transporter activity"/>
    <property type="evidence" value="ECO:0007669"/>
    <property type="project" value="InterPro"/>
</dbReference>
<dbReference type="Gene3D" id="1.20.1720.10">
    <property type="entry name" value="Multidrug resistance protein D"/>
    <property type="match status" value="1"/>
</dbReference>
<feature type="transmembrane region" description="Helical" evidence="7">
    <location>
        <begin position="285"/>
        <end position="308"/>
    </location>
</feature>
<dbReference type="InterPro" id="IPR036259">
    <property type="entry name" value="MFS_trans_sf"/>
</dbReference>
<feature type="transmembrane region" description="Helical" evidence="7">
    <location>
        <begin position="159"/>
        <end position="182"/>
    </location>
</feature>
<dbReference type="Gene3D" id="1.20.1250.20">
    <property type="entry name" value="MFS general substrate transporter like domains"/>
    <property type="match status" value="1"/>
</dbReference>
<dbReference type="Proteomes" id="UP000701801">
    <property type="component" value="Unassembled WGS sequence"/>
</dbReference>
<dbReference type="AlphaFoldDB" id="A0A9N9LBD5"/>
<dbReference type="EMBL" id="CAJVRM010000034">
    <property type="protein sequence ID" value="CAG8972109.1"/>
    <property type="molecule type" value="Genomic_DNA"/>
</dbReference>
<dbReference type="PANTHER" id="PTHR23502">
    <property type="entry name" value="MAJOR FACILITATOR SUPERFAMILY"/>
    <property type="match status" value="1"/>
</dbReference>
<feature type="compositionally biased region" description="Low complexity" evidence="6">
    <location>
        <begin position="17"/>
        <end position="30"/>
    </location>
</feature>
<feature type="transmembrane region" description="Helical" evidence="7">
    <location>
        <begin position="692"/>
        <end position="712"/>
    </location>
</feature>
<dbReference type="FunFam" id="1.20.1720.10:FF:000009">
    <property type="entry name" value="MFS multidrug transporter"/>
    <property type="match status" value="1"/>
</dbReference>
<evidence type="ECO:0000256" key="6">
    <source>
        <dbReference type="SAM" id="MobiDB-lite"/>
    </source>
</evidence>
<dbReference type="GO" id="GO:0005886">
    <property type="term" value="C:plasma membrane"/>
    <property type="evidence" value="ECO:0007669"/>
    <property type="project" value="TreeGrafter"/>
</dbReference>
<comment type="caution">
    <text evidence="9">The sequence shown here is derived from an EMBL/GenBank/DDBJ whole genome shotgun (WGS) entry which is preliminary data.</text>
</comment>
<dbReference type="InterPro" id="IPR011701">
    <property type="entry name" value="MFS"/>
</dbReference>
<dbReference type="OrthoDB" id="4500315at2759"/>
<feature type="transmembrane region" description="Helical" evidence="7">
    <location>
        <begin position="255"/>
        <end position="278"/>
    </location>
</feature>
<feature type="compositionally biased region" description="Acidic residues" evidence="6">
    <location>
        <begin position="31"/>
        <end position="53"/>
    </location>
</feature>
<protein>
    <recommendedName>
        <fullName evidence="8">Major facilitator superfamily (MFS) profile domain-containing protein</fullName>
    </recommendedName>
</protein>
<reference evidence="9" key="1">
    <citation type="submission" date="2021-07" db="EMBL/GenBank/DDBJ databases">
        <authorList>
            <person name="Durling M."/>
        </authorList>
    </citation>
    <scope>NUCLEOTIDE SEQUENCE</scope>
</reference>
<comment type="subcellular location">
    <subcellularLocation>
        <location evidence="1">Membrane</location>
        <topology evidence="1">Multi-pass membrane protein</topology>
    </subcellularLocation>
</comment>
<evidence type="ECO:0000256" key="4">
    <source>
        <dbReference type="ARBA" id="ARBA00022989"/>
    </source>
</evidence>
<dbReference type="SUPFAM" id="SSF103473">
    <property type="entry name" value="MFS general substrate transporter"/>
    <property type="match status" value="1"/>
</dbReference>
<keyword evidence="3 7" id="KW-0812">Transmembrane</keyword>
<dbReference type="FunFam" id="1.20.1250.20:FF:000396">
    <property type="entry name" value="MFS general substrate transporter"/>
    <property type="match status" value="1"/>
</dbReference>
<keyword evidence="2" id="KW-0813">Transport</keyword>
<feature type="transmembrane region" description="Helical" evidence="7">
    <location>
        <begin position="202"/>
        <end position="221"/>
    </location>
</feature>
<keyword evidence="5 7" id="KW-0472">Membrane</keyword>
<keyword evidence="4 7" id="KW-1133">Transmembrane helix</keyword>
<feature type="transmembrane region" description="Helical" evidence="7">
    <location>
        <begin position="724"/>
        <end position="746"/>
    </location>
</feature>
<evidence type="ECO:0000256" key="7">
    <source>
        <dbReference type="SAM" id="Phobius"/>
    </source>
</evidence>
<dbReference type="Pfam" id="PF07690">
    <property type="entry name" value="MFS_1"/>
    <property type="match status" value="1"/>
</dbReference>
<sequence>MATTENGPKIGFLKATRSFFNRNSASANSNGEEDKEAVESESSESNESSETEGGDMGRPTTKWSLGILNVPTTHEVPGSVMLLSDHRNHPLGLRNVPAVTSSSSLPPQIATPIQSRRSSRQEVVQDPKKTTPDGAIILDPQPEETNNDPLNWPKWRRDAALLSLGIYCMVGGGMTPILAAGFSDVAETYAVTVPKVALTTGLYMMGLGVGSVFASPTAILYGKRPVYLFSAVLFVATSVWCAASPSYISLLVARIFQGISVSSVECLPSATIAEIFFLHERAYRIGIYTLLLLGGKNLVPLVSAAIIQSMGWRWVFWIVAIVVGFCGMLLFLFVPESFWDRTPQPKARRPSQHSRSLSRTSLFSPKRISVAPSVNEDEGKQGPLRSQKPQKPPLTHRDTTRSVGFADGDAPDLEEQVDGATSQASRPQRPSLAHHDFEARVQPAGGCPPTPDLHDINSPTYTAALENSSTYMPTDGKFSKEELRPVHEGKITFQPDIMPLSQRYTRALRQSPPLSFVQQMKPFRGRLSNDRWFRVALRPFILFAYPAVLWSAGVYACAVGWLIVLSESVSEIYRKHDTYNFSALSTGLIYISPFIGGVLGTAVAGKVSDVIVRAMTKRNGGLYEPEFRLVMGVPITITTVAGLMGYGWSTQERDAWIVPTVFFGIISFGCSLASTTAITFCVDSYRQYAGEALVTLNFSKNIFHGLVFSLFFNHWLEADGSRTVFIWLGVIQLVLMGSTIPMYIFGKRARMWTVKMNFMEKF</sequence>
<accession>A0A9N9LBD5</accession>
<feature type="region of interest" description="Disordered" evidence="6">
    <location>
        <begin position="1"/>
        <end position="63"/>
    </location>
</feature>
<evidence type="ECO:0000313" key="10">
    <source>
        <dbReference type="Proteomes" id="UP000701801"/>
    </source>
</evidence>
<evidence type="ECO:0000256" key="5">
    <source>
        <dbReference type="ARBA" id="ARBA00023136"/>
    </source>
</evidence>
<evidence type="ECO:0000313" key="9">
    <source>
        <dbReference type="EMBL" id="CAG8972109.1"/>
    </source>
</evidence>
<dbReference type="PANTHER" id="PTHR23502:SF4">
    <property type="entry name" value="MAJOR FACILITATOR SUPERFAMILY (MFS) PROFILE DOMAIN-CONTAINING PROTEIN-RELATED"/>
    <property type="match status" value="1"/>
</dbReference>
<feature type="transmembrane region" description="Helical" evidence="7">
    <location>
        <begin position="629"/>
        <end position="649"/>
    </location>
</feature>
<proteinExistence type="predicted"/>
<feature type="compositionally biased region" description="Basic and acidic residues" evidence="6">
    <location>
        <begin position="119"/>
        <end position="131"/>
    </location>
</feature>
<organism evidence="9 10">
    <name type="scientific">Hymenoscyphus albidus</name>
    <dbReference type="NCBI Taxonomy" id="595503"/>
    <lineage>
        <taxon>Eukaryota</taxon>
        <taxon>Fungi</taxon>
        <taxon>Dikarya</taxon>
        <taxon>Ascomycota</taxon>
        <taxon>Pezizomycotina</taxon>
        <taxon>Leotiomycetes</taxon>
        <taxon>Helotiales</taxon>
        <taxon>Helotiaceae</taxon>
        <taxon>Hymenoscyphus</taxon>
    </lineage>
</organism>
<name>A0A9N9LBD5_9HELO</name>
<evidence type="ECO:0000256" key="2">
    <source>
        <dbReference type="ARBA" id="ARBA00022448"/>
    </source>
</evidence>
<feature type="transmembrane region" description="Helical" evidence="7">
    <location>
        <begin position="584"/>
        <end position="608"/>
    </location>
</feature>
<dbReference type="InterPro" id="IPR020846">
    <property type="entry name" value="MFS_dom"/>
</dbReference>